<dbReference type="SMART" id="SM00409">
    <property type="entry name" value="IG"/>
    <property type="match status" value="4"/>
</dbReference>
<sequence length="478" mass="52388">MELHTVSFLLYATALLFFGEQTAAQSIPVVHLTANPPSSAVFPGETITLTCQVIGSEGWTFYWTRHGQGGQTQLPGSSGDGSVLVLDAVKERESGMYQCVAVKGNDQVSSNFHNIIASATRPQAVIVTDPPASVMFTGETVTLTCDISKGSGWRYSWMRKTKITLERLTAHSTESKQRHILHSVRESDSGEYFCQGERGQNPVIQSIAGSLALNVSGGKPKPVITQTSPSGEMYTGENVTLNSTRPQAAIVTDPPASVMFTGETVVLNVSATRPQAVIVTDPPASVMFTGETVTLTCDISKGSGWRYSWMRKTKITLERLTAHSTESQQRHILHSVRESDSGEYFCQGERGQNPVIQSFPGSLVLNVSEGKPKPVITQNAPSGEMYTGENVTLNCGFKGDPAGWEYFWYKDRRRTALPNTENSRSEGSSYTISPAALAHSLEYWCRAARGRNPFYSDYSDPLAFDISGENYYNIRMWI</sequence>
<dbReference type="PANTHER" id="PTHR11481:SF112">
    <property type="entry name" value="FC RECEPTOR-LIKE PROTEIN 4-RELATED"/>
    <property type="match status" value="1"/>
</dbReference>
<dbReference type="InterPro" id="IPR003598">
    <property type="entry name" value="Ig_sub2"/>
</dbReference>
<dbReference type="GO" id="GO:0007166">
    <property type="term" value="P:cell surface receptor signaling pathway"/>
    <property type="evidence" value="ECO:0007669"/>
    <property type="project" value="TreeGrafter"/>
</dbReference>
<gene>
    <name evidence="5" type="ORF">COCON_G00148460</name>
</gene>
<dbReference type="GO" id="GO:0004888">
    <property type="term" value="F:transmembrane signaling receptor activity"/>
    <property type="evidence" value="ECO:0007669"/>
    <property type="project" value="TreeGrafter"/>
</dbReference>
<dbReference type="Proteomes" id="UP001152803">
    <property type="component" value="Unassembled WGS sequence"/>
</dbReference>
<organism evidence="5 6">
    <name type="scientific">Conger conger</name>
    <name type="common">Conger eel</name>
    <name type="synonym">Muraena conger</name>
    <dbReference type="NCBI Taxonomy" id="82655"/>
    <lineage>
        <taxon>Eukaryota</taxon>
        <taxon>Metazoa</taxon>
        <taxon>Chordata</taxon>
        <taxon>Craniata</taxon>
        <taxon>Vertebrata</taxon>
        <taxon>Euteleostomi</taxon>
        <taxon>Actinopterygii</taxon>
        <taxon>Neopterygii</taxon>
        <taxon>Teleostei</taxon>
        <taxon>Anguilliformes</taxon>
        <taxon>Congridae</taxon>
        <taxon>Conger</taxon>
    </lineage>
</organism>
<feature type="chain" id="PRO_5040358188" description="Ig-like domain-containing protein" evidence="3">
    <location>
        <begin position="25"/>
        <end position="478"/>
    </location>
</feature>
<keyword evidence="6" id="KW-1185">Reference proteome</keyword>
<dbReference type="InterPro" id="IPR007110">
    <property type="entry name" value="Ig-like_dom"/>
</dbReference>
<feature type="domain" description="Ig-like" evidence="4">
    <location>
        <begin position="374"/>
        <end position="467"/>
    </location>
</feature>
<accession>A0A9Q1DC29</accession>
<dbReference type="Pfam" id="PF13895">
    <property type="entry name" value="Ig_2"/>
    <property type="match status" value="1"/>
</dbReference>
<dbReference type="GO" id="GO:0009897">
    <property type="term" value="C:external side of plasma membrane"/>
    <property type="evidence" value="ECO:0007669"/>
    <property type="project" value="TreeGrafter"/>
</dbReference>
<comment type="caution">
    <text evidence="5">The sequence shown here is derived from an EMBL/GenBank/DDBJ whole genome shotgun (WGS) entry which is preliminary data.</text>
</comment>
<dbReference type="InterPro" id="IPR036179">
    <property type="entry name" value="Ig-like_dom_sf"/>
</dbReference>
<dbReference type="OrthoDB" id="6151406at2759"/>
<dbReference type="PANTHER" id="PTHR11481">
    <property type="entry name" value="IMMUNOGLOBULIN FC RECEPTOR"/>
    <property type="match status" value="1"/>
</dbReference>
<proteinExistence type="predicted"/>
<evidence type="ECO:0000256" key="2">
    <source>
        <dbReference type="ARBA" id="ARBA00023157"/>
    </source>
</evidence>
<dbReference type="AlphaFoldDB" id="A0A9Q1DC29"/>
<keyword evidence="1 3" id="KW-0732">Signal</keyword>
<evidence type="ECO:0000256" key="1">
    <source>
        <dbReference type="ARBA" id="ARBA00022729"/>
    </source>
</evidence>
<keyword evidence="2" id="KW-1015">Disulfide bond</keyword>
<dbReference type="SUPFAM" id="SSF48726">
    <property type="entry name" value="Immunoglobulin"/>
    <property type="match status" value="4"/>
</dbReference>
<reference evidence="5" key="1">
    <citation type="journal article" date="2023" name="Science">
        <title>Genome structures resolve the early diversification of teleost fishes.</title>
        <authorList>
            <person name="Parey E."/>
            <person name="Louis A."/>
            <person name="Montfort J."/>
            <person name="Bouchez O."/>
            <person name="Roques C."/>
            <person name="Iampietro C."/>
            <person name="Lluch J."/>
            <person name="Castinel A."/>
            <person name="Donnadieu C."/>
            <person name="Desvignes T."/>
            <person name="Floi Bucao C."/>
            <person name="Jouanno E."/>
            <person name="Wen M."/>
            <person name="Mejri S."/>
            <person name="Dirks R."/>
            <person name="Jansen H."/>
            <person name="Henkel C."/>
            <person name="Chen W.J."/>
            <person name="Zahm M."/>
            <person name="Cabau C."/>
            <person name="Klopp C."/>
            <person name="Thompson A.W."/>
            <person name="Robinson-Rechavi M."/>
            <person name="Braasch I."/>
            <person name="Lecointre G."/>
            <person name="Bobe J."/>
            <person name="Postlethwait J.H."/>
            <person name="Berthelot C."/>
            <person name="Roest Crollius H."/>
            <person name="Guiguen Y."/>
        </authorList>
    </citation>
    <scope>NUCLEOTIDE SEQUENCE</scope>
    <source>
        <strain evidence="5">Concon-B</strain>
    </source>
</reference>
<evidence type="ECO:0000313" key="5">
    <source>
        <dbReference type="EMBL" id="KAJ8265747.1"/>
    </source>
</evidence>
<dbReference type="EMBL" id="JAFJMO010000010">
    <property type="protein sequence ID" value="KAJ8265747.1"/>
    <property type="molecule type" value="Genomic_DNA"/>
</dbReference>
<dbReference type="CDD" id="cd00096">
    <property type="entry name" value="Ig"/>
    <property type="match status" value="1"/>
</dbReference>
<name>A0A9Q1DC29_CONCO</name>
<protein>
    <recommendedName>
        <fullName evidence="4">Ig-like domain-containing protein</fullName>
    </recommendedName>
</protein>
<dbReference type="InterPro" id="IPR013783">
    <property type="entry name" value="Ig-like_fold"/>
</dbReference>
<evidence type="ECO:0000313" key="6">
    <source>
        <dbReference type="Proteomes" id="UP001152803"/>
    </source>
</evidence>
<feature type="domain" description="Ig-like" evidence="4">
    <location>
        <begin position="122"/>
        <end position="216"/>
    </location>
</feature>
<dbReference type="GO" id="GO:0006955">
    <property type="term" value="P:immune response"/>
    <property type="evidence" value="ECO:0007669"/>
    <property type="project" value="TreeGrafter"/>
</dbReference>
<feature type="domain" description="Ig-like" evidence="4">
    <location>
        <begin position="274"/>
        <end position="347"/>
    </location>
</feature>
<dbReference type="PROSITE" id="PS50835">
    <property type="entry name" value="IG_LIKE"/>
    <property type="match status" value="4"/>
</dbReference>
<evidence type="ECO:0000259" key="4">
    <source>
        <dbReference type="PROSITE" id="PS50835"/>
    </source>
</evidence>
<dbReference type="InterPro" id="IPR003599">
    <property type="entry name" value="Ig_sub"/>
</dbReference>
<dbReference type="Pfam" id="PF13927">
    <property type="entry name" value="Ig_3"/>
    <property type="match status" value="3"/>
</dbReference>
<feature type="signal peptide" evidence="3">
    <location>
        <begin position="1"/>
        <end position="24"/>
    </location>
</feature>
<dbReference type="InterPro" id="IPR050488">
    <property type="entry name" value="Ig_Fc_receptor"/>
</dbReference>
<dbReference type="Gene3D" id="2.60.40.10">
    <property type="entry name" value="Immunoglobulins"/>
    <property type="match status" value="4"/>
</dbReference>
<evidence type="ECO:0000256" key="3">
    <source>
        <dbReference type="SAM" id="SignalP"/>
    </source>
</evidence>
<dbReference type="SMART" id="SM00408">
    <property type="entry name" value="IGc2"/>
    <property type="match status" value="4"/>
</dbReference>
<feature type="domain" description="Ig-like" evidence="4">
    <location>
        <begin position="28"/>
        <end position="109"/>
    </location>
</feature>